<evidence type="ECO:0000313" key="3">
    <source>
        <dbReference type="Proteomes" id="UP000276133"/>
    </source>
</evidence>
<protein>
    <submittedName>
        <fullName evidence="2">Uncharacterized protein</fullName>
    </submittedName>
</protein>
<evidence type="ECO:0000256" key="1">
    <source>
        <dbReference type="SAM" id="Phobius"/>
    </source>
</evidence>
<sequence>MIKIDLEKRVENFFKNILFESLFLGLLTASSIFCGKFIIKATPGFKLPFSLYSVFVAGISVTVEPLFKEFKKSRRSHSTNSIWKGLELPYDSCEKLERISEKFQMKN</sequence>
<reference evidence="2 3" key="1">
    <citation type="journal article" date="2018" name="Sci. Rep.">
        <title>Genomic signatures of local adaptation to the degree of environmental predictability in rotifers.</title>
        <authorList>
            <person name="Franch-Gras L."/>
            <person name="Hahn C."/>
            <person name="Garcia-Roger E.M."/>
            <person name="Carmona M.J."/>
            <person name="Serra M."/>
            <person name="Gomez A."/>
        </authorList>
    </citation>
    <scope>NUCLEOTIDE SEQUENCE [LARGE SCALE GENOMIC DNA]</scope>
    <source>
        <strain evidence="2">HYR1</strain>
    </source>
</reference>
<dbReference type="Proteomes" id="UP000276133">
    <property type="component" value="Unassembled WGS sequence"/>
</dbReference>
<organism evidence="2 3">
    <name type="scientific">Brachionus plicatilis</name>
    <name type="common">Marine rotifer</name>
    <name type="synonym">Brachionus muelleri</name>
    <dbReference type="NCBI Taxonomy" id="10195"/>
    <lineage>
        <taxon>Eukaryota</taxon>
        <taxon>Metazoa</taxon>
        <taxon>Spiralia</taxon>
        <taxon>Gnathifera</taxon>
        <taxon>Rotifera</taxon>
        <taxon>Eurotatoria</taxon>
        <taxon>Monogononta</taxon>
        <taxon>Pseudotrocha</taxon>
        <taxon>Ploima</taxon>
        <taxon>Brachionidae</taxon>
        <taxon>Brachionus</taxon>
    </lineage>
</organism>
<keyword evidence="3" id="KW-1185">Reference proteome</keyword>
<evidence type="ECO:0000313" key="2">
    <source>
        <dbReference type="EMBL" id="RNA25361.1"/>
    </source>
</evidence>
<gene>
    <name evidence="2" type="ORF">BpHYR1_016157</name>
</gene>
<dbReference type="AlphaFoldDB" id="A0A3M7RP92"/>
<feature type="transmembrane region" description="Helical" evidence="1">
    <location>
        <begin position="21"/>
        <end position="39"/>
    </location>
</feature>
<proteinExistence type="predicted"/>
<keyword evidence="1" id="KW-1133">Transmembrane helix</keyword>
<keyword evidence="1" id="KW-0472">Membrane</keyword>
<keyword evidence="1" id="KW-0812">Transmembrane</keyword>
<name>A0A3M7RP92_BRAPC</name>
<feature type="transmembrane region" description="Helical" evidence="1">
    <location>
        <begin position="45"/>
        <end position="67"/>
    </location>
</feature>
<dbReference type="EMBL" id="REGN01002937">
    <property type="protein sequence ID" value="RNA25361.1"/>
    <property type="molecule type" value="Genomic_DNA"/>
</dbReference>
<accession>A0A3M7RP92</accession>
<comment type="caution">
    <text evidence="2">The sequence shown here is derived from an EMBL/GenBank/DDBJ whole genome shotgun (WGS) entry which is preliminary data.</text>
</comment>